<name>A0A4S2DKF9_9CLOT</name>
<dbReference type="EMBL" id="SRYR01000003">
    <property type="protein sequence ID" value="TGY42425.1"/>
    <property type="molecule type" value="Genomic_DNA"/>
</dbReference>
<dbReference type="PANTHER" id="PTHR12867:SF6">
    <property type="entry name" value="N-ACETYLGLUCOSAMINYLDIPHOSPHODOLICHOL N-ACETYLGLUCOSAMINYLTRANSFERASE"/>
    <property type="match status" value="1"/>
</dbReference>
<dbReference type="GO" id="GO:0016758">
    <property type="term" value="F:hexosyltransferase activity"/>
    <property type="evidence" value="ECO:0007669"/>
    <property type="project" value="InterPro"/>
</dbReference>
<evidence type="ECO:0000256" key="4">
    <source>
        <dbReference type="ARBA" id="ARBA00022679"/>
    </source>
</evidence>
<reference evidence="7 8" key="1">
    <citation type="submission" date="2019-04" db="EMBL/GenBank/DDBJ databases">
        <title>Microbes associate with the intestines of laboratory mice.</title>
        <authorList>
            <person name="Navarre W."/>
            <person name="Wong E."/>
            <person name="Huang K."/>
            <person name="Tropini C."/>
            <person name="Ng K."/>
            <person name="Yu B."/>
        </authorList>
    </citation>
    <scope>NUCLEOTIDE SEQUENCE [LARGE SCALE GENOMIC DNA]</scope>
    <source>
        <strain evidence="7 8">NM50_B9-20</strain>
    </source>
</reference>
<keyword evidence="4 7" id="KW-0808">Transferase</keyword>
<evidence type="ECO:0000256" key="2">
    <source>
        <dbReference type="ARBA" id="ARBA00006962"/>
    </source>
</evidence>
<dbReference type="AlphaFoldDB" id="A0A4S2DKF9"/>
<keyword evidence="3 7" id="KW-0328">Glycosyltransferase</keyword>
<dbReference type="InterPro" id="IPR039042">
    <property type="entry name" value="Alg13-like"/>
</dbReference>
<evidence type="ECO:0000259" key="6">
    <source>
        <dbReference type="Pfam" id="PF04101"/>
    </source>
</evidence>
<organism evidence="7 8">
    <name type="scientific">Clostridium sartagoforme</name>
    <dbReference type="NCBI Taxonomy" id="84031"/>
    <lineage>
        <taxon>Bacteria</taxon>
        <taxon>Bacillati</taxon>
        <taxon>Bacillota</taxon>
        <taxon>Clostridia</taxon>
        <taxon>Eubacteriales</taxon>
        <taxon>Clostridiaceae</taxon>
        <taxon>Clostridium</taxon>
    </lineage>
</organism>
<evidence type="ECO:0000256" key="3">
    <source>
        <dbReference type="ARBA" id="ARBA00022676"/>
    </source>
</evidence>
<dbReference type="InterPro" id="IPR007235">
    <property type="entry name" value="Glyco_trans_28_C"/>
</dbReference>
<protein>
    <submittedName>
        <fullName evidence="7">Beta(1,3)galactosyltransferase EpsH</fullName>
    </submittedName>
</protein>
<evidence type="ECO:0000313" key="8">
    <source>
        <dbReference type="Proteomes" id="UP000306888"/>
    </source>
</evidence>
<comment type="subcellular location">
    <subcellularLocation>
        <location evidence="1">Endoplasmic reticulum</location>
    </subcellularLocation>
</comment>
<dbReference type="Pfam" id="PF04101">
    <property type="entry name" value="Glyco_tran_28_C"/>
    <property type="match status" value="1"/>
</dbReference>
<evidence type="ECO:0000313" key="7">
    <source>
        <dbReference type="EMBL" id="TGY42425.1"/>
    </source>
</evidence>
<keyword evidence="8" id="KW-1185">Reference proteome</keyword>
<dbReference type="GO" id="GO:0006488">
    <property type="term" value="P:dolichol-linked oligosaccharide biosynthetic process"/>
    <property type="evidence" value="ECO:0007669"/>
    <property type="project" value="InterPro"/>
</dbReference>
<keyword evidence="5" id="KW-0256">Endoplasmic reticulum</keyword>
<proteinExistence type="inferred from homology"/>
<dbReference type="OrthoDB" id="9814973at2"/>
<comment type="caution">
    <text evidence="7">The sequence shown here is derived from an EMBL/GenBank/DDBJ whole genome shotgun (WGS) entry which is preliminary data.</text>
</comment>
<evidence type="ECO:0000256" key="1">
    <source>
        <dbReference type="ARBA" id="ARBA00004240"/>
    </source>
</evidence>
<sequence length="160" mass="18645">MIFITVGTQRFQFNRLLKVVDKLIEEKKLEEEVFAQIGYSTYKPKFYEFKDFINGEEYDEVLRKSEIVITHGGTGTIIKAVKLYKKVIAVPRLKAFSEHVDDHQIQIINEFSEIGFLEKVEDLSNLNEAIINVRKHEFKEYVSNTSNIILQIEKSIEGEV</sequence>
<gene>
    <name evidence="7" type="ORF">E5347_09400</name>
</gene>
<feature type="domain" description="Glycosyl transferase family 28 C-terminal" evidence="6">
    <location>
        <begin position="1"/>
        <end position="145"/>
    </location>
</feature>
<dbReference type="NCBIfam" id="NF041548">
    <property type="entry name" value="PssE"/>
    <property type="match status" value="1"/>
</dbReference>
<dbReference type="RefSeq" id="WP_136006737.1">
    <property type="nucleotide sequence ID" value="NZ_SRYR01000003.1"/>
</dbReference>
<dbReference type="InterPro" id="IPR048097">
    <property type="entry name" value="Cps14G-like"/>
</dbReference>
<comment type="similarity">
    <text evidence="2">Belongs to the glycosyltransferase 28 family.</text>
</comment>
<dbReference type="Proteomes" id="UP000306888">
    <property type="component" value="Unassembled WGS sequence"/>
</dbReference>
<dbReference type="Gene3D" id="3.40.50.2000">
    <property type="entry name" value="Glycogen Phosphorylase B"/>
    <property type="match status" value="1"/>
</dbReference>
<dbReference type="PANTHER" id="PTHR12867">
    <property type="entry name" value="GLYCOSYL TRANSFERASE-RELATED"/>
    <property type="match status" value="1"/>
</dbReference>
<accession>A0A4S2DKF9</accession>
<evidence type="ECO:0000256" key="5">
    <source>
        <dbReference type="ARBA" id="ARBA00022824"/>
    </source>
</evidence>